<name>A0ABP4BQ83_9ACTN</name>
<comment type="caution">
    <text evidence="2">The sequence shown here is derived from an EMBL/GenBank/DDBJ whole genome shotgun (WGS) entry which is preliminary data.</text>
</comment>
<feature type="region of interest" description="Disordered" evidence="1">
    <location>
        <begin position="34"/>
        <end position="53"/>
    </location>
</feature>
<organism evidence="2 3">
    <name type="scientific">Nonomuraea longicatena</name>
    <dbReference type="NCBI Taxonomy" id="83682"/>
    <lineage>
        <taxon>Bacteria</taxon>
        <taxon>Bacillati</taxon>
        <taxon>Actinomycetota</taxon>
        <taxon>Actinomycetes</taxon>
        <taxon>Streptosporangiales</taxon>
        <taxon>Streptosporangiaceae</taxon>
        <taxon>Nonomuraea</taxon>
    </lineage>
</organism>
<evidence type="ECO:0000313" key="3">
    <source>
        <dbReference type="Proteomes" id="UP001501578"/>
    </source>
</evidence>
<keyword evidence="3" id="KW-1185">Reference proteome</keyword>
<feature type="compositionally biased region" description="Basic and acidic residues" evidence="1">
    <location>
        <begin position="37"/>
        <end position="53"/>
    </location>
</feature>
<dbReference type="Proteomes" id="UP001501578">
    <property type="component" value="Unassembled WGS sequence"/>
</dbReference>
<evidence type="ECO:0000256" key="1">
    <source>
        <dbReference type="SAM" id="MobiDB-lite"/>
    </source>
</evidence>
<dbReference type="EMBL" id="BAAAHQ010000056">
    <property type="protein sequence ID" value="GAA0953370.1"/>
    <property type="molecule type" value="Genomic_DNA"/>
</dbReference>
<dbReference type="InterPro" id="IPR025459">
    <property type="entry name" value="DUF4279"/>
</dbReference>
<accession>A0ABP4BQ83</accession>
<evidence type="ECO:0000313" key="2">
    <source>
        <dbReference type="EMBL" id="GAA0953370.1"/>
    </source>
</evidence>
<sequence length="144" mass="16242">MNRYRVHVIVEQRVYFMIQSDELDPGRITQYVGVEPTRSEAKESRRGRKSERLMPPRHEWMLDSGLAATTSLDEQVEAVMNQLAGAWDRIGELAAGGATATLVMLRSFEPGEHSSPGGLFLNEEAISFLHRVGAHLWIDEYDLS</sequence>
<dbReference type="Pfam" id="PF14106">
    <property type="entry name" value="DUF4279"/>
    <property type="match status" value="1"/>
</dbReference>
<reference evidence="3" key="1">
    <citation type="journal article" date="2019" name="Int. J. Syst. Evol. Microbiol.">
        <title>The Global Catalogue of Microorganisms (GCM) 10K type strain sequencing project: providing services to taxonomists for standard genome sequencing and annotation.</title>
        <authorList>
            <consortium name="The Broad Institute Genomics Platform"/>
            <consortium name="The Broad Institute Genome Sequencing Center for Infectious Disease"/>
            <person name="Wu L."/>
            <person name="Ma J."/>
        </authorList>
    </citation>
    <scope>NUCLEOTIDE SEQUENCE [LARGE SCALE GENOMIC DNA]</scope>
    <source>
        <strain evidence="3">JCM 11136</strain>
    </source>
</reference>
<proteinExistence type="predicted"/>
<evidence type="ECO:0008006" key="4">
    <source>
        <dbReference type="Google" id="ProtNLM"/>
    </source>
</evidence>
<gene>
    <name evidence="2" type="ORF">GCM10009560_76200</name>
</gene>
<protein>
    <recommendedName>
        <fullName evidence="4">DUF4279 domain-containing protein</fullName>
    </recommendedName>
</protein>